<keyword evidence="3" id="KW-1185">Reference proteome</keyword>
<dbReference type="RefSeq" id="WP_130969053.1">
    <property type="nucleotide sequence ID" value="NZ_SIXI01000007.1"/>
</dbReference>
<feature type="chain" id="PRO_5020616401" evidence="1">
    <location>
        <begin position="28"/>
        <end position="359"/>
    </location>
</feature>
<evidence type="ECO:0000313" key="3">
    <source>
        <dbReference type="Proteomes" id="UP000292120"/>
    </source>
</evidence>
<dbReference type="EMBL" id="SIXI01000007">
    <property type="protein sequence ID" value="TBO28357.1"/>
    <property type="molecule type" value="Genomic_DNA"/>
</dbReference>
<keyword evidence="1" id="KW-0732">Signal</keyword>
<protein>
    <submittedName>
        <fullName evidence="2">Uncharacterized protein</fullName>
    </submittedName>
</protein>
<sequence>MQSIARARRTPLATVALAVATCAALTACGGGGDATDSGNTPVRANRATASMGNFVPEGQAQLVVNLSACTRSPDGGINNQEAVNNATLTFTAEGDIVLRGAVGSATTTTDLYRINASETNLEREIEYYALNNPNGSGLRASYVLTLDDDDTRYVTASANPNTTGSLEMENADHVYSCTVPAGAFAFPDNVLGNRLAVLADGTTRTDPVYLRDSAALTQGTRQITWDNALGAATDPLSSASQRYADTRFLRVDWSGTTAIASGSSSLNGSYSALNSPLQGASPSAYESYFSERSFPNRGGTAYELRAVLTWGQGAPGVSYDLRMARFGTDLYPYAAMTTAPNPAPAPSVPAAPAGPAASL</sequence>
<dbReference type="AlphaFoldDB" id="A0A4V2JFJ1"/>
<gene>
    <name evidence="2" type="ORF">EYS42_15235</name>
</gene>
<evidence type="ECO:0000256" key="1">
    <source>
        <dbReference type="SAM" id="SignalP"/>
    </source>
</evidence>
<accession>A0A4V2JFJ1</accession>
<organism evidence="2 3">
    <name type="scientific">Aquabacterium lacunae</name>
    <dbReference type="NCBI Taxonomy" id="2528630"/>
    <lineage>
        <taxon>Bacteria</taxon>
        <taxon>Pseudomonadati</taxon>
        <taxon>Pseudomonadota</taxon>
        <taxon>Betaproteobacteria</taxon>
        <taxon>Burkholderiales</taxon>
        <taxon>Aquabacterium</taxon>
    </lineage>
</organism>
<feature type="signal peptide" evidence="1">
    <location>
        <begin position="1"/>
        <end position="27"/>
    </location>
</feature>
<dbReference type="PROSITE" id="PS51257">
    <property type="entry name" value="PROKAR_LIPOPROTEIN"/>
    <property type="match status" value="1"/>
</dbReference>
<dbReference type="Proteomes" id="UP000292120">
    <property type="component" value="Unassembled WGS sequence"/>
</dbReference>
<comment type="caution">
    <text evidence="2">The sequence shown here is derived from an EMBL/GenBank/DDBJ whole genome shotgun (WGS) entry which is preliminary data.</text>
</comment>
<evidence type="ECO:0000313" key="2">
    <source>
        <dbReference type="EMBL" id="TBO28357.1"/>
    </source>
</evidence>
<reference evidence="2 3" key="1">
    <citation type="submission" date="2019-02" db="EMBL/GenBank/DDBJ databases">
        <title>Aquabacterium sp. strain KMB7.</title>
        <authorList>
            <person name="Chen W.-M."/>
        </authorList>
    </citation>
    <scope>NUCLEOTIDE SEQUENCE [LARGE SCALE GENOMIC DNA]</scope>
    <source>
        <strain evidence="2 3">KMB7</strain>
    </source>
</reference>
<name>A0A4V2JFJ1_9BURK</name>
<proteinExistence type="predicted"/>